<dbReference type="InterPro" id="IPR011006">
    <property type="entry name" value="CheY-like_superfamily"/>
</dbReference>
<protein>
    <submittedName>
        <fullName evidence="6">Response regulator transcription factor</fullName>
    </submittedName>
</protein>
<reference evidence="7" key="1">
    <citation type="journal article" date="2019" name="Int. J. Syst. Evol. Microbiol.">
        <title>The Global Catalogue of Microorganisms (GCM) 10K type strain sequencing project: providing services to taxonomists for standard genome sequencing and annotation.</title>
        <authorList>
            <consortium name="The Broad Institute Genomics Platform"/>
            <consortium name="The Broad Institute Genome Sequencing Center for Infectious Disease"/>
            <person name="Wu L."/>
            <person name="Ma J."/>
        </authorList>
    </citation>
    <scope>NUCLEOTIDE SEQUENCE [LARGE SCALE GENOMIC DNA]</scope>
    <source>
        <strain evidence="7">CGMCC 4.7242</strain>
    </source>
</reference>
<evidence type="ECO:0000259" key="4">
    <source>
        <dbReference type="PROSITE" id="PS50110"/>
    </source>
</evidence>
<dbReference type="Gene3D" id="3.40.50.2300">
    <property type="match status" value="1"/>
</dbReference>
<comment type="caution">
    <text evidence="6">The sequence shown here is derived from an EMBL/GenBank/DDBJ whole genome shotgun (WGS) entry which is preliminary data.</text>
</comment>
<dbReference type="InterPro" id="IPR001789">
    <property type="entry name" value="Sig_transdc_resp-reg_receiver"/>
</dbReference>
<dbReference type="RefSeq" id="WP_390259569.1">
    <property type="nucleotide sequence ID" value="NZ_JBHUGH010000002.1"/>
</dbReference>
<evidence type="ECO:0000256" key="2">
    <source>
        <dbReference type="PROSITE-ProRule" id="PRU00169"/>
    </source>
</evidence>
<dbReference type="InterPro" id="IPR036388">
    <property type="entry name" value="WH-like_DNA-bd_sf"/>
</dbReference>
<dbReference type="PROSITE" id="PS50110">
    <property type="entry name" value="RESPONSE_REGULATORY"/>
    <property type="match status" value="1"/>
</dbReference>
<keyword evidence="2" id="KW-0597">Phosphoprotein</keyword>
<keyword evidence="7" id="KW-1185">Reference proteome</keyword>
<dbReference type="SMART" id="SM00448">
    <property type="entry name" value="REC"/>
    <property type="match status" value="1"/>
</dbReference>
<dbReference type="Pfam" id="PF00486">
    <property type="entry name" value="Trans_reg_C"/>
    <property type="match status" value="1"/>
</dbReference>
<evidence type="ECO:0000256" key="3">
    <source>
        <dbReference type="PROSITE-ProRule" id="PRU01091"/>
    </source>
</evidence>
<dbReference type="CDD" id="cd00383">
    <property type="entry name" value="trans_reg_C"/>
    <property type="match status" value="1"/>
</dbReference>
<feature type="domain" description="Response regulatory" evidence="4">
    <location>
        <begin position="2"/>
        <end position="116"/>
    </location>
</feature>
<dbReference type="PROSITE" id="PS51755">
    <property type="entry name" value="OMPR_PHOB"/>
    <property type="match status" value="1"/>
</dbReference>
<feature type="modified residue" description="4-aspartylphosphate" evidence="2">
    <location>
        <position position="51"/>
    </location>
</feature>
<dbReference type="Gene3D" id="6.10.250.690">
    <property type="match status" value="1"/>
</dbReference>
<dbReference type="PANTHER" id="PTHR48111:SF36">
    <property type="entry name" value="TRANSCRIPTIONAL REGULATORY PROTEIN CUTR"/>
    <property type="match status" value="1"/>
</dbReference>
<evidence type="ECO:0000313" key="7">
    <source>
        <dbReference type="Proteomes" id="UP001597353"/>
    </source>
</evidence>
<evidence type="ECO:0000313" key="6">
    <source>
        <dbReference type="EMBL" id="MFD1911297.1"/>
    </source>
</evidence>
<dbReference type="InterPro" id="IPR001867">
    <property type="entry name" value="OmpR/PhoB-type_DNA-bd"/>
</dbReference>
<evidence type="ECO:0000256" key="1">
    <source>
        <dbReference type="ARBA" id="ARBA00023125"/>
    </source>
</evidence>
<accession>A0ABW4S123</accession>
<evidence type="ECO:0000259" key="5">
    <source>
        <dbReference type="PROSITE" id="PS51755"/>
    </source>
</evidence>
<dbReference type="PANTHER" id="PTHR48111">
    <property type="entry name" value="REGULATOR OF RPOS"/>
    <property type="match status" value="1"/>
</dbReference>
<dbReference type="Gene3D" id="1.10.10.10">
    <property type="entry name" value="Winged helix-like DNA-binding domain superfamily/Winged helix DNA-binding domain"/>
    <property type="match status" value="1"/>
</dbReference>
<name>A0ABW4S123_9RHOB</name>
<dbReference type="SUPFAM" id="SSF52172">
    <property type="entry name" value="CheY-like"/>
    <property type="match status" value="1"/>
</dbReference>
<feature type="domain" description="OmpR/PhoB-type" evidence="5">
    <location>
        <begin position="124"/>
        <end position="220"/>
    </location>
</feature>
<dbReference type="Pfam" id="PF00072">
    <property type="entry name" value="Response_reg"/>
    <property type="match status" value="1"/>
</dbReference>
<organism evidence="6 7">
    <name type="scientific">Halodurantibacterium flavum</name>
    <dbReference type="NCBI Taxonomy" id="1382802"/>
    <lineage>
        <taxon>Bacteria</taxon>
        <taxon>Pseudomonadati</taxon>
        <taxon>Pseudomonadota</taxon>
        <taxon>Alphaproteobacteria</taxon>
        <taxon>Rhodobacterales</taxon>
        <taxon>Paracoccaceae</taxon>
        <taxon>Halodurantibacterium</taxon>
    </lineage>
</organism>
<feature type="DNA-binding region" description="OmpR/PhoB-type" evidence="3">
    <location>
        <begin position="124"/>
        <end position="220"/>
    </location>
</feature>
<dbReference type="Proteomes" id="UP001597353">
    <property type="component" value="Unassembled WGS sequence"/>
</dbReference>
<proteinExistence type="predicted"/>
<gene>
    <name evidence="6" type="ORF">ACFSGJ_03600</name>
</gene>
<dbReference type="EMBL" id="JBHUGH010000002">
    <property type="protein sequence ID" value="MFD1911297.1"/>
    <property type="molecule type" value="Genomic_DNA"/>
</dbReference>
<dbReference type="InterPro" id="IPR039420">
    <property type="entry name" value="WalR-like"/>
</dbReference>
<sequence>MRILVVEDEAELGRMLVSALARKDIVVDLAPSMDVAREALALRSYAAVVLDRTLPDGDGLSLIPVIRAHDRSCPVIVLSALGAVDHRVEGLDHGADDYLAKPFAIDELLARLRALQRRPAMAQQQVLEAGRLRFLPEHRSAEIAGQALSLPRRELLVLEALIRRTGRVVSRAALEEAVYGYDDEIASNSLDAHISRLRRKLEGAEVEIHTIRGVGYMLRPLP</sequence>
<dbReference type="SMART" id="SM00862">
    <property type="entry name" value="Trans_reg_C"/>
    <property type="match status" value="1"/>
</dbReference>
<keyword evidence="1 3" id="KW-0238">DNA-binding</keyword>